<reference evidence="1 2" key="2">
    <citation type="submission" date="2019-09" db="EMBL/GenBank/DDBJ databases">
        <authorList>
            <person name="Jin C."/>
        </authorList>
    </citation>
    <scope>NUCLEOTIDE SEQUENCE [LARGE SCALE GENOMIC DNA]</scope>
    <source>
        <strain evidence="1 2">AN110305</strain>
    </source>
</reference>
<reference evidence="1 2" key="1">
    <citation type="submission" date="2019-09" db="EMBL/GenBank/DDBJ databases">
        <title>Goodfellowia gen. nov., a new genus of the Pseudonocardineae related to Actinoalloteichus, containing Goodfellowia coeruleoviolacea gen. nov., comb. nov. gen. nov., comb. nov.</title>
        <authorList>
            <person name="Labeda D."/>
        </authorList>
    </citation>
    <scope>NUCLEOTIDE SEQUENCE [LARGE SCALE GENOMIC DNA]</scope>
    <source>
        <strain evidence="1 2">AN110305</strain>
    </source>
</reference>
<dbReference type="InterPro" id="IPR036736">
    <property type="entry name" value="ACP-like_sf"/>
</dbReference>
<evidence type="ECO:0000313" key="2">
    <source>
        <dbReference type="Proteomes" id="UP000323454"/>
    </source>
</evidence>
<dbReference type="Proteomes" id="UP000323454">
    <property type="component" value="Unassembled WGS sequence"/>
</dbReference>
<gene>
    <name evidence="1" type="ORF">F0L68_28625</name>
</gene>
<organism evidence="1 2">
    <name type="scientific">Solihabitans fulvus</name>
    <dbReference type="NCBI Taxonomy" id="1892852"/>
    <lineage>
        <taxon>Bacteria</taxon>
        <taxon>Bacillati</taxon>
        <taxon>Actinomycetota</taxon>
        <taxon>Actinomycetes</taxon>
        <taxon>Pseudonocardiales</taxon>
        <taxon>Pseudonocardiaceae</taxon>
        <taxon>Solihabitans</taxon>
    </lineage>
</organism>
<dbReference type="AlphaFoldDB" id="A0A5B2WUD2"/>
<evidence type="ECO:0000313" key="1">
    <source>
        <dbReference type="EMBL" id="KAA2255371.1"/>
    </source>
</evidence>
<dbReference type="RefSeq" id="WP_149852942.1">
    <property type="nucleotide sequence ID" value="NZ_VUOB01000057.1"/>
</dbReference>
<sequence>MTSPADLDSAIAKYATASFTDSTPLLEAGLESLSLLRLAIEAATDDDAEIDATRMAGLCTIGDLKDWLRSMDPSASRLDA</sequence>
<dbReference type="SUPFAM" id="SSF47336">
    <property type="entry name" value="ACP-like"/>
    <property type="match status" value="1"/>
</dbReference>
<proteinExistence type="predicted"/>
<dbReference type="EMBL" id="VUOB01000057">
    <property type="protein sequence ID" value="KAA2255371.1"/>
    <property type="molecule type" value="Genomic_DNA"/>
</dbReference>
<comment type="caution">
    <text evidence="1">The sequence shown here is derived from an EMBL/GenBank/DDBJ whole genome shotgun (WGS) entry which is preliminary data.</text>
</comment>
<protein>
    <submittedName>
        <fullName evidence="1">Acyl carrier protein</fullName>
    </submittedName>
</protein>
<keyword evidence="2" id="KW-1185">Reference proteome</keyword>
<accession>A0A5B2WUD2</accession>
<name>A0A5B2WUD2_9PSEU</name>